<dbReference type="Gene3D" id="3.40.190.80">
    <property type="match status" value="1"/>
</dbReference>
<dbReference type="CDD" id="cd01637">
    <property type="entry name" value="IMPase_like"/>
    <property type="match status" value="1"/>
</dbReference>
<dbReference type="InterPro" id="IPR005502">
    <property type="entry name" value="Ribosyl_crysJ1"/>
</dbReference>
<dbReference type="PANTHER" id="PTHR16222:SF35">
    <property type="entry name" value="ADP-RIBOSYLGLYCOHYDROLASE"/>
    <property type="match status" value="1"/>
</dbReference>
<dbReference type="PRINTS" id="PR00377">
    <property type="entry name" value="IMPHPHTASES"/>
</dbReference>
<proteinExistence type="predicted"/>
<evidence type="ECO:0000313" key="1">
    <source>
        <dbReference type="EMBL" id="MFD0982649.1"/>
    </source>
</evidence>
<dbReference type="InterPro" id="IPR050792">
    <property type="entry name" value="ADP-ribosylglycohydrolase"/>
</dbReference>
<dbReference type="InterPro" id="IPR036705">
    <property type="entry name" value="Ribosyl_crysJ1_sf"/>
</dbReference>
<name>A0ABW3IXY3_9RHOB</name>
<dbReference type="InterPro" id="IPR000760">
    <property type="entry name" value="Inositol_monophosphatase-like"/>
</dbReference>
<dbReference type="RefSeq" id="WP_386078916.1">
    <property type="nucleotide sequence ID" value="NZ_JBHTJT010000060.1"/>
</dbReference>
<dbReference type="SUPFAM" id="SSF56655">
    <property type="entry name" value="Carbohydrate phosphatase"/>
    <property type="match status" value="1"/>
</dbReference>
<protein>
    <submittedName>
        <fullName evidence="1">Inositol monophosphatase family protein</fullName>
    </submittedName>
</protein>
<dbReference type="PROSITE" id="PS00630">
    <property type="entry name" value="IMP_2"/>
    <property type="match status" value="1"/>
</dbReference>
<dbReference type="Gene3D" id="1.10.4080.10">
    <property type="entry name" value="ADP-ribosylation/Crystallin J1"/>
    <property type="match status" value="1"/>
</dbReference>
<dbReference type="Proteomes" id="UP001597108">
    <property type="component" value="Unassembled WGS sequence"/>
</dbReference>
<accession>A0ABW3IXY3</accession>
<sequence>MIQTNIAPVAADLLPAVIGAVTEAGAMLRAEFHCPGGPRCRGSSAPIDTEIERLLKERLLGLHGCGFNGEETDMILPPAGDTWVVDPQDGTTDFLAGRRGSAISVALLRDGRPILGVVFAPLAPDDRGDLISWAEGADLVRNGAPIRRKSTGDRNVVAMNANASDHARHNHEALPDVRILGMPSPAYRLALAAAGEVDAAVSLVAGLDHWDIAGGHALLIGAGGVLVERSGRPIDYGRRSFDGCIGGDAQTVSKLVEMAPGRGPRQTRKRLRPASPIADAERLSRAQGCLLGQFAGDALGSAVEFLSADEIARRHPEGVTRLSDGGTWNLIAGQPTDDSEMALALARSLAKARRFDPALVGQAYVRWARSGPFDIGATTRAGIAAIAAGHPTRNNQSQSNGALMRVSPIGIFAAGYPARAAQLAAQDAGLTHPHPVCQAASAAFAAAIAAGVSGGTSENMWAAADRHAGEGSGAETIRKALVSARDREPAEFERQMGWVLIAFQNGFHHLMRGTAMCDALPATVARGGDTDTNAAICGALLGALQGRDAIPRQWRNAVLSCRPVKAPGVRHPRPQDYWPDDAMELAEALLAAAPDRPATLQNTPDPTEDTMSDFETLSDQHKALLQIRLDGYLEAAVMAARAQNIGLTEALSLATSALLREFSAQGIPREKLMEIWKKAMQPIYPAPEAKTLRQVH</sequence>
<organism evidence="1 2">
    <name type="scientific">Tropicimonas aquimaris</name>
    <dbReference type="NCBI Taxonomy" id="914152"/>
    <lineage>
        <taxon>Bacteria</taxon>
        <taxon>Pseudomonadati</taxon>
        <taxon>Pseudomonadota</taxon>
        <taxon>Alphaproteobacteria</taxon>
        <taxon>Rhodobacterales</taxon>
        <taxon>Roseobacteraceae</taxon>
        <taxon>Tropicimonas</taxon>
    </lineage>
</organism>
<comment type="caution">
    <text evidence="1">The sequence shown here is derived from an EMBL/GenBank/DDBJ whole genome shotgun (WGS) entry which is preliminary data.</text>
</comment>
<dbReference type="InterPro" id="IPR020550">
    <property type="entry name" value="Inositol_monophosphatase_CS"/>
</dbReference>
<dbReference type="Pfam" id="PF03747">
    <property type="entry name" value="ADP_ribosyl_GH"/>
    <property type="match status" value="1"/>
</dbReference>
<dbReference type="SUPFAM" id="SSF101478">
    <property type="entry name" value="ADP-ribosylglycohydrolase"/>
    <property type="match status" value="1"/>
</dbReference>
<gene>
    <name evidence="1" type="ORF">ACFQ2S_23730</name>
</gene>
<evidence type="ECO:0000313" key="2">
    <source>
        <dbReference type="Proteomes" id="UP001597108"/>
    </source>
</evidence>
<reference evidence="2" key="1">
    <citation type="journal article" date="2019" name="Int. J. Syst. Evol. Microbiol.">
        <title>The Global Catalogue of Microorganisms (GCM) 10K type strain sequencing project: providing services to taxonomists for standard genome sequencing and annotation.</title>
        <authorList>
            <consortium name="The Broad Institute Genomics Platform"/>
            <consortium name="The Broad Institute Genome Sequencing Center for Infectious Disease"/>
            <person name="Wu L."/>
            <person name="Ma J."/>
        </authorList>
    </citation>
    <scope>NUCLEOTIDE SEQUENCE [LARGE SCALE GENOMIC DNA]</scope>
    <source>
        <strain evidence="2">CCUG 60524</strain>
    </source>
</reference>
<keyword evidence="2" id="KW-1185">Reference proteome</keyword>
<dbReference type="Gene3D" id="3.30.540.10">
    <property type="entry name" value="Fructose-1,6-Bisphosphatase, subunit A, domain 1"/>
    <property type="match status" value="1"/>
</dbReference>
<dbReference type="EMBL" id="JBHTJT010000060">
    <property type="protein sequence ID" value="MFD0982649.1"/>
    <property type="molecule type" value="Genomic_DNA"/>
</dbReference>
<dbReference type="Pfam" id="PF00459">
    <property type="entry name" value="Inositol_P"/>
    <property type="match status" value="1"/>
</dbReference>
<dbReference type="PANTHER" id="PTHR16222">
    <property type="entry name" value="ADP-RIBOSYLGLYCOHYDROLASE"/>
    <property type="match status" value="1"/>
</dbReference>